<dbReference type="InterPro" id="IPR006680">
    <property type="entry name" value="Amidohydro-rel"/>
</dbReference>
<dbReference type="Pfam" id="PF04909">
    <property type="entry name" value="Amidohydro_2"/>
    <property type="match status" value="1"/>
</dbReference>
<protein>
    <submittedName>
        <fullName evidence="4">Amidohydrolase</fullName>
    </submittedName>
</protein>
<feature type="region of interest" description="Disordered" evidence="2">
    <location>
        <begin position="412"/>
        <end position="435"/>
    </location>
</feature>
<dbReference type="GO" id="GO:0016831">
    <property type="term" value="F:carboxy-lyase activity"/>
    <property type="evidence" value="ECO:0007669"/>
    <property type="project" value="InterPro"/>
</dbReference>
<evidence type="ECO:0000313" key="5">
    <source>
        <dbReference type="Proteomes" id="UP000727993"/>
    </source>
</evidence>
<evidence type="ECO:0000256" key="1">
    <source>
        <dbReference type="ARBA" id="ARBA00023239"/>
    </source>
</evidence>
<keyword evidence="1" id="KW-0456">Lyase</keyword>
<evidence type="ECO:0000313" key="4">
    <source>
        <dbReference type="EMBL" id="MBK9297672.1"/>
    </source>
</evidence>
<evidence type="ECO:0000259" key="3">
    <source>
        <dbReference type="Pfam" id="PF04909"/>
    </source>
</evidence>
<proteinExistence type="predicted"/>
<dbReference type="PANTHER" id="PTHR21240">
    <property type="entry name" value="2-AMINO-3-CARBOXYLMUCONATE-6-SEMIALDEHYDE DECARBOXYLASE"/>
    <property type="match status" value="1"/>
</dbReference>
<evidence type="ECO:0000256" key="2">
    <source>
        <dbReference type="SAM" id="MobiDB-lite"/>
    </source>
</evidence>
<dbReference type="GO" id="GO:0016787">
    <property type="term" value="F:hydrolase activity"/>
    <property type="evidence" value="ECO:0007669"/>
    <property type="project" value="InterPro"/>
</dbReference>
<organism evidence="4 5">
    <name type="scientific">Candidatus Neomicrothrix subdominans</name>
    <dbReference type="NCBI Taxonomy" id="2954438"/>
    <lineage>
        <taxon>Bacteria</taxon>
        <taxon>Bacillati</taxon>
        <taxon>Actinomycetota</taxon>
        <taxon>Acidimicrobiia</taxon>
        <taxon>Acidimicrobiales</taxon>
        <taxon>Microthrixaceae</taxon>
        <taxon>Candidatus Neomicrothrix</taxon>
    </lineage>
</organism>
<gene>
    <name evidence="4" type="ORF">IPN02_12750</name>
</gene>
<sequence>MAAPLPTDPYLVISADCHAGLPNEEYREWLDPEFREPFDEAVLARARQQEMAAQGFLNTEFAEEWNAENSEGLRGGWDAERRDAELSDDGVVGEVIFPDADSVTSGASAPFGAGLGSNADTPPDLLLAGATAHNRWLAELCATSPKRRAGVALVPIIAGVEESVAEIRRAHASGLWGGILIPPMWQPHQPYHHTMYDPIWAVCEELEMPVHVHSGVADKASYGPHIGIYTTEVRFWSSRPLWFLLWSGVFERFPGLRFGVTECGTFWVNDLLWRMDLVYERDHGSQKLGEQLTTNMSMRPSEYFDRNCFIGASNTLRREMARRYEIGVGNICWGNDFPHPEGTWPHTREFLADVFWDIPADETAAMLGGNAAEVYGFDLDALRPLADKVGPTPAELGQAGAMSPADVEAKWADAKRAGRPWRTGIETWPTATPAS</sequence>
<dbReference type="GO" id="GO:0005737">
    <property type="term" value="C:cytoplasm"/>
    <property type="evidence" value="ECO:0007669"/>
    <property type="project" value="TreeGrafter"/>
</dbReference>
<dbReference type="PANTHER" id="PTHR21240:SF28">
    <property type="entry name" value="ISO-OROTATE DECARBOXYLASE (EUROFUNG)"/>
    <property type="match status" value="1"/>
</dbReference>
<dbReference type="InterPro" id="IPR032466">
    <property type="entry name" value="Metal_Hydrolase"/>
</dbReference>
<dbReference type="InterPro" id="IPR032465">
    <property type="entry name" value="ACMSD"/>
</dbReference>
<dbReference type="AlphaFoldDB" id="A0A936TF30"/>
<dbReference type="Gene3D" id="3.20.20.140">
    <property type="entry name" value="Metal-dependent hydrolases"/>
    <property type="match status" value="1"/>
</dbReference>
<dbReference type="SUPFAM" id="SSF51556">
    <property type="entry name" value="Metallo-dependent hydrolases"/>
    <property type="match status" value="1"/>
</dbReference>
<dbReference type="Proteomes" id="UP000727993">
    <property type="component" value="Unassembled WGS sequence"/>
</dbReference>
<dbReference type="EMBL" id="JADJZA010000007">
    <property type="protein sequence ID" value="MBK9297672.1"/>
    <property type="molecule type" value="Genomic_DNA"/>
</dbReference>
<comment type="caution">
    <text evidence="4">The sequence shown here is derived from an EMBL/GenBank/DDBJ whole genome shotgun (WGS) entry which is preliminary data.</text>
</comment>
<dbReference type="GO" id="GO:0019748">
    <property type="term" value="P:secondary metabolic process"/>
    <property type="evidence" value="ECO:0007669"/>
    <property type="project" value="TreeGrafter"/>
</dbReference>
<feature type="domain" description="Amidohydrolase-related" evidence="3">
    <location>
        <begin position="123"/>
        <end position="377"/>
    </location>
</feature>
<reference evidence="4 5" key="1">
    <citation type="submission" date="2020-10" db="EMBL/GenBank/DDBJ databases">
        <title>Connecting structure to function with the recovery of over 1000 high-quality activated sludge metagenome-assembled genomes encoding full-length rRNA genes using long-read sequencing.</title>
        <authorList>
            <person name="Singleton C.M."/>
            <person name="Petriglieri F."/>
            <person name="Kristensen J.M."/>
            <person name="Kirkegaard R.H."/>
            <person name="Michaelsen T.Y."/>
            <person name="Andersen M.H."/>
            <person name="Karst S.M."/>
            <person name="Dueholm M.S."/>
            <person name="Nielsen P.H."/>
            <person name="Albertsen M."/>
        </authorList>
    </citation>
    <scope>NUCLEOTIDE SEQUENCE [LARGE SCALE GENOMIC DNA]</scope>
    <source>
        <strain evidence="4">Lyne_18-Q3-R50-59_MAXAC.006</strain>
    </source>
</reference>
<accession>A0A936TF30</accession>
<name>A0A936TF30_9ACTN</name>